<evidence type="ECO:0000256" key="3">
    <source>
        <dbReference type="ARBA" id="ARBA00023125"/>
    </source>
</evidence>
<dbReference type="Pfam" id="PF00126">
    <property type="entry name" value="HTH_1"/>
    <property type="match status" value="1"/>
</dbReference>
<organism evidence="6 7">
    <name type="scientific">Sphaerotilus montanus</name>
    <dbReference type="NCBI Taxonomy" id="522889"/>
    <lineage>
        <taxon>Bacteria</taxon>
        <taxon>Pseudomonadati</taxon>
        <taxon>Pseudomonadota</taxon>
        <taxon>Betaproteobacteria</taxon>
        <taxon>Burkholderiales</taxon>
        <taxon>Sphaerotilaceae</taxon>
        <taxon>Sphaerotilus</taxon>
    </lineage>
</organism>
<dbReference type="InterPro" id="IPR000847">
    <property type="entry name" value="LysR_HTH_N"/>
</dbReference>
<dbReference type="Proteomes" id="UP000518288">
    <property type="component" value="Unassembled WGS sequence"/>
</dbReference>
<dbReference type="PROSITE" id="PS50931">
    <property type="entry name" value="HTH_LYSR"/>
    <property type="match status" value="1"/>
</dbReference>
<gene>
    <name evidence="6" type="ORF">BDD16_002795</name>
</gene>
<dbReference type="GO" id="GO:0005829">
    <property type="term" value="C:cytosol"/>
    <property type="evidence" value="ECO:0007669"/>
    <property type="project" value="TreeGrafter"/>
</dbReference>
<dbReference type="Gene3D" id="3.40.190.290">
    <property type="match status" value="1"/>
</dbReference>
<keyword evidence="4" id="KW-0804">Transcription</keyword>
<feature type="domain" description="HTH lysR-type" evidence="5">
    <location>
        <begin position="1"/>
        <end position="60"/>
    </location>
</feature>
<evidence type="ECO:0000313" key="6">
    <source>
        <dbReference type="EMBL" id="NYG33809.1"/>
    </source>
</evidence>
<dbReference type="PANTHER" id="PTHR30419">
    <property type="entry name" value="HTH-TYPE TRANSCRIPTIONAL REGULATOR YBHD"/>
    <property type="match status" value="1"/>
</dbReference>
<keyword evidence="7" id="KW-1185">Reference proteome</keyword>
<evidence type="ECO:0000256" key="1">
    <source>
        <dbReference type="ARBA" id="ARBA00009437"/>
    </source>
</evidence>
<dbReference type="InterPro" id="IPR036388">
    <property type="entry name" value="WH-like_DNA-bd_sf"/>
</dbReference>
<dbReference type="SUPFAM" id="SSF46785">
    <property type="entry name" value="Winged helix' DNA-binding domain"/>
    <property type="match status" value="1"/>
</dbReference>
<comment type="caution">
    <text evidence="6">The sequence shown here is derived from an EMBL/GenBank/DDBJ whole genome shotgun (WGS) entry which is preliminary data.</text>
</comment>
<comment type="similarity">
    <text evidence="1">Belongs to the LysR transcriptional regulatory family.</text>
</comment>
<dbReference type="CDD" id="cd08419">
    <property type="entry name" value="PBP2_CbbR_RubisCO_like"/>
    <property type="match status" value="1"/>
</dbReference>
<evidence type="ECO:0000259" key="5">
    <source>
        <dbReference type="PROSITE" id="PS50931"/>
    </source>
</evidence>
<dbReference type="GO" id="GO:0003700">
    <property type="term" value="F:DNA-binding transcription factor activity"/>
    <property type="evidence" value="ECO:0007669"/>
    <property type="project" value="InterPro"/>
</dbReference>
<dbReference type="Gene3D" id="1.10.10.10">
    <property type="entry name" value="Winged helix-like DNA-binding domain superfamily/Winged helix DNA-binding domain"/>
    <property type="match status" value="1"/>
</dbReference>
<dbReference type="EMBL" id="JACCFH010000001">
    <property type="protein sequence ID" value="NYG33809.1"/>
    <property type="molecule type" value="Genomic_DNA"/>
</dbReference>
<dbReference type="SUPFAM" id="SSF53850">
    <property type="entry name" value="Periplasmic binding protein-like II"/>
    <property type="match status" value="1"/>
</dbReference>
<reference evidence="6 7" key="1">
    <citation type="submission" date="2020-07" db="EMBL/GenBank/DDBJ databases">
        <title>Genomic Encyclopedia of Archaeal and Bacterial Type Strains, Phase II (KMG-II): from individual species to whole genera.</title>
        <authorList>
            <person name="Goeker M."/>
        </authorList>
    </citation>
    <scope>NUCLEOTIDE SEQUENCE [LARGE SCALE GENOMIC DNA]</scope>
    <source>
        <strain evidence="6 7">DSM 21226</strain>
    </source>
</reference>
<keyword evidence="3 6" id="KW-0238">DNA-binding</keyword>
<dbReference type="InterPro" id="IPR005119">
    <property type="entry name" value="LysR_subst-bd"/>
</dbReference>
<sequence>MNTTFRQLRLFLALAEQGSVSAAARALHVTQPTASMQLREIQDAAGLPLYTLVGRRVQLTEAGEALAATARRMLDEWVDWEQQLAAWKGLASGRLRVAVVSTAKYFVPRLLGGFCAQYPDIDIRLEVLNRDGVVQRLREQRDDLAIMSMPPADLALDDAVFLSNPLVLIASAGHALTQRGALTLDDLREERFILRERGSGTRMAADAHFRAAGFRPNLRLELGSNEAIKEAVAGGLGLSVLSAHTLHGRAREHGVQVLPVAGFPISGQWHVVHRQGRALSPVARVFRAHLLSQAARVAAEVAAER</sequence>
<dbReference type="GO" id="GO:0003677">
    <property type="term" value="F:DNA binding"/>
    <property type="evidence" value="ECO:0007669"/>
    <property type="project" value="UniProtKB-KW"/>
</dbReference>
<dbReference type="InterPro" id="IPR050950">
    <property type="entry name" value="HTH-type_LysR_regulators"/>
</dbReference>
<dbReference type="RefSeq" id="WP_179634534.1">
    <property type="nucleotide sequence ID" value="NZ_JACCFH010000001.1"/>
</dbReference>
<evidence type="ECO:0000256" key="2">
    <source>
        <dbReference type="ARBA" id="ARBA00023015"/>
    </source>
</evidence>
<evidence type="ECO:0000256" key="4">
    <source>
        <dbReference type="ARBA" id="ARBA00023163"/>
    </source>
</evidence>
<name>A0A7Y9UCQ3_9BURK</name>
<evidence type="ECO:0000313" key="7">
    <source>
        <dbReference type="Proteomes" id="UP000518288"/>
    </source>
</evidence>
<proteinExistence type="inferred from homology"/>
<protein>
    <submittedName>
        <fullName evidence="6">DNA-binding transcriptional LysR family regulator</fullName>
    </submittedName>
</protein>
<dbReference type="InterPro" id="IPR036390">
    <property type="entry name" value="WH_DNA-bd_sf"/>
</dbReference>
<accession>A0A7Y9UCQ3</accession>
<dbReference type="AlphaFoldDB" id="A0A7Y9UCQ3"/>
<keyword evidence="2" id="KW-0805">Transcription regulation</keyword>
<dbReference type="Pfam" id="PF03466">
    <property type="entry name" value="LysR_substrate"/>
    <property type="match status" value="1"/>
</dbReference>